<keyword evidence="3" id="KW-1185">Reference proteome</keyword>
<dbReference type="RefSeq" id="WP_184351060.1">
    <property type="nucleotide sequence ID" value="NZ_JACHJH010000006.1"/>
</dbReference>
<organism evidence="2 3">
    <name type="scientific">Streptomyces olivoverticillatus</name>
    <dbReference type="NCBI Taxonomy" id="66427"/>
    <lineage>
        <taxon>Bacteria</taxon>
        <taxon>Bacillati</taxon>
        <taxon>Actinomycetota</taxon>
        <taxon>Actinomycetes</taxon>
        <taxon>Kitasatosporales</taxon>
        <taxon>Streptomycetaceae</taxon>
        <taxon>Streptomyces</taxon>
    </lineage>
</organism>
<gene>
    <name evidence="2" type="ORF">FHS39_004351</name>
</gene>
<name>A0A7W7LRT9_9ACTN</name>
<comment type="caution">
    <text evidence="2">The sequence shown here is derived from an EMBL/GenBank/DDBJ whole genome shotgun (WGS) entry which is preliminary data.</text>
</comment>
<dbReference type="EMBL" id="JACHJH010000006">
    <property type="protein sequence ID" value="MBB4895284.1"/>
    <property type="molecule type" value="Genomic_DNA"/>
</dbReference>
<sequence>MSDPGAAPVWSRPVREQAVRLKSQAERLRASAEGMTLPGPEGAALRLRVLAQADRAETAARSLERAAEALGEHEAVLAALARRRREGGGARAAG</sequence>
<proteinExistence type="predicted"/>
<reference evidence="2 3" key="1">
    <citation type="submission" date="2020-08" db="EMBL/GenBank/DDBJ databases">
        <title>Genomic Encyclopedia of Type Strains, Phase III (KMG-III): the genomes of soil and plant-associated and newly described type strains.</title>
        <authorList>
            <person name="Whitman W."/>
        </authorList>
    </citation>
    <scope>NUCLEOTIDE SEQUENCE [LARGE SCALE GENOMIC DNA]</scope>
    <source>
        <strain evidence="2 3">CECT 3266</strain>
    </source>
</reference>
<evidence type="ECO:0000313" key="3">
    <source>
        <dbReference type="Proteomes" id="UP000556084"/>
    </source>
</evidence>
<keyword evidence="1" id="KW-0175">Coiled coil</keyword>
<evidence type="ECO:0000313" key="2">
    <source>
        <dbReference type="EMBL" id="MBB4895284.1"/>
    </source>
</evidence>
<feature type="coiled-coil region" evidence="1">
    <location>
        <begin position="53"/>
        <end position="83"/>
    </location>
</feature>
<dbReference type="AlphaFoldDB" id="A0A7W7LRT9"/>
<evidence type="ECO:0000256" key="1">
    <source>
        <dbReference type="SAM" id="Coils"/>
    </source>
</evidence>
<protein>
    <submittedName>
        <fullName evidence="2">Uncharacterized protein YggE</fullName>
    </submittedName>
</protein>
<dbReference type="Proteomes" id="UP000556084">
    <property type="component" value="Unassembled WGS sequence"/>
</dbReference>
<accession>A0A7W7LRT9</accession>